<comment type="caution">
    <text evidence="8">The sequence shown here is derived from an EMBL/GenBank/DDBJ whole genome shotgun (WGS) entry which is preliminary data.</text>
</comment>
<evidence type="ECO:0000256" key="4">
    <source>
        <dbReference type="ARBA" id="ARBA00022989"/>
    </source>
</evidence>
<sequence length="234" mass="25817">MTEVSLIIALLAGVLSFLSPCVLTMIPAYIGFISNDFSDNVNTKKGLIIRRALMFVIGFFMVFTLLGAAAGFIGSRLFTYRLYLMRIAGIFIIIFGMKMVGLLNISFLNRELRVKAPTKINNGLDAFLMGIAFAAGWTPCVGTVLGSILLYASTTTTFYRGVLLLIMYSVGLALPFMLTAMLINKFNRNSQELSKISPIIAKVGGIVMIIFGLAIFFNKLTFFNKYFDFINIGI</sequence>
<dbReference type="AlphaFoldDB" id="A0A6I0FGF0"/>
<gene>
    <name evidence="8" type="ORF">F8154_06890</name>
</gene>
<feature type="transmembrane region" description="Helical" evidence="6">
    <location>
        <begin position="199"/>
        <end position="217"/>
    </location>
</feature>
<evidence type="ECO:0000256" key="3">
    <source>
        <dbReference type="ARBA" id="ARBA00022692"/>
    </source>
</evidence>
<feature type="transmembrane region" description="Helical" evidence="6">
    <location>
        <begin position="126"/>
        <end position="152"/>
    </location>
</feature>
<feature type="transmembrane region" description="Helical" evidence="6">
    <location>
        <begin position="6"/>
        <end position="32"/>
    </location>
</feature>
<dbReference type="InterPro" id="IPR051790">
    <property type="entry name" value="Cytochrome_c-biogenesis_DsbD"/>
</dbReference>
<dbReference type="InterPro" id="IPR003834">
    <property type="entry name" value="Cyt_c_assmbl_TM_dom"/>
</dbReference>
<feature type="transmembrane region" description="Helical" evidence="6">
    <location>
        <begin position="158"/>
        <end position="178"/>
    </location>
</feature>
<evidence type="ECO:0000259" key="7">
    <source>
        <dbReference type="Pfam" id="PF02683"/>
    </source>
</evidence>
<accession>A0A6I0FGF0</accession>
<dbReference type="RefSeq" id="WP_151860874.1">
    <property type="nucleotide sequence ID" value="NZ_WBZC01000022.1"/>
</dbReference>
<keyword evidence="5 6" id="KW-0472">Membrane</keyword>
<proteinExistence type="inferred from homology"/>
<comment type="similarity">
    <text evidence="2">Belongs to the DsbD family.</text>
</comment>
<dbReference type="PANTHER" id="PTHR31272:SF4">
    <property type="entry name" value="CYTOCHROME C-TYPE BIOGENESIS PROTEIN HI_1454-RELATED"/>
    <property type="match status" value="1"/>
</dbReference>
<feature type="transmembrane region" description="Helical" evidence="6">
    <location>
        <begin position="83"/>
        <end position="105"/>
    </location>
</feature>
<evidence type="ECO:0000256" key="2">
    <source>
        <dbReference type="ARBA" id="ARBA00006143"/>
    </source>
</evidence>
<evidence type="ECO:0000256" key="5">
    <source>
        <dbReference type="ARBA" id="ARBA00023136"/>
    </source>
</evidence>
<dbReference type="Proteomes" id="UP000432715">
    <property type="component" value="Unassembled WGS sequence"/>
</dbReference>
<evidence type="ECO:0000313" key="9">
    <source>
        <dbReference type="Proteomes" id="UP000432715"/>
    </source>
</evidence>
<comment type="subcellular location">
    <subcellularLocation>
        <location evidence="1">Membrane</location>
        <topology evidence="1">Multi-pass membrane protein</topology>
    </subcellularLocation>
</comment>
<dbReference type="GO" id="GO:0016020">
    <property type="term" value="C:membrane"/>
    <property type="evidence" value="ECO:0007669"/>
    <property type="project" value="UniProtKB-SubCell"/>
</dbReference>
<protein>
    <submittedName>
        <fullName evidence="8">Cytochrome c biogenesis protein CcdA</fullName>
    </submittedName>
</protein>
<keyword evidence="4 6" id="KW-1133">Transmembrane helix</keyword>
<dbReference type="GO" id="GO:0017004">
    <property type="term" value="P:cytochrome complex assembly"/>
    <property type="evidence" value="ECO:0007669"/>
    <property type="project" value="InterPro"/>
</dbReference>
<evidence type="ECO:0000313" key="8">
    <source>
        <dbReference type="EMBL" id="KAB3535311.1"/>
    </source>
</evidence>
<feature type="transmembrane region" description="Helical" evidence="6">
    <location>
        <begin position="53"/>
        <end position="77"/>
    </location>
</feature>
<feature type="domain" description="Cytochrome C biogenesis protein transmembrane" evidence="7">
    <location>
        <begin position="5"/>
        <end position="186"/>
    </location>
</feature>
<organism evidence="8 9">
    <name type="scientific">Alkaliphilus pronyensis</name>
    <dbReference type="NCBI Taxonomy" id="1482732"/>
    <lineage>
        <taxon>Bacteria</taxon>
        <taxon>Bacillati</taxon>
        <taxon>Bacillota</taxon>
        <taxon>Clostridia</taxon>
        <taxon>Peptostreptococcales</taxon>
        <taxon>Natronincolaceae</taxon>
        <taxon>Alkaliphilus</taxon>
    </lineage>
</organism>
<name>A0A6I0FGF0_9FIRM</name>
<reference evidence="8 9" key="1">
    <citation type="submission" date="2019-10" db="EMBL/GenBank/DDBJ databases">
        <title>Alkaliphilus serpentinus sp. nov. and Alkaliphilus pronyensis sp. nov., two novel anaerobic alkaliphilic species isolated from the serpentinized-hosted hydrothermal field of the Prony Bay (New Caledonia).</title>
        <authorList>
            <person name="Postec A."/>
        </authorList>
    </citation>
    <scope>NUCLEOTIDE SEQUENCE [LARGE SCALE GENOMIC DNA]</scope>
    <source>
        <strain evidence="8 9">LacV</strain>
    </source>
</reference>
<dbReference type="Pfam" id="PF02683">
    <property type="entry name" value="DsbD_TM"/>
    <property type="match status" value="1"/>
</dbReference>
<keyword evidence="3 6" id="KW-0812">Transmembrane</keyword>
<dbReference type="PANTHER" id="PTHR31272">
    <property type="entry name" value="CYTOCHROME C-TYPE BIOGENESIS PROTEIN HI_1454-RELATED"/>
    <property type="match status" value="1"/>
</dbReference>
<keyword evidence="9" id="KW-1185">Reference proteome</keyword>
<evidence type="ECO:0000256" key="6">
    <source>
        <dbReference type="SAM" id="Phobius"/>
    </source>
</evidence>
<evidence type="ECO:0000256" key="1">
    <source>
        <dbReference type="ARBA" id="ARBA00004141"/>
    </source>
</evidence>
<dbReference type="OrthoDB" id="9809733at2"/>
<dbReference type="EMBL" id="WBZC01000022">
    <property type="protein sequence ID" value="KAB3535311.1"/>
    <property type="molecule type" value="Genomic_DNA"/>
</dbReference>